<dbReference type="Gene3D" id="3.40.50.150">
    <property type="entry name" value="Vaccinia Virus protein VP39"/>
    <property type="match status" value="1"/>
</dbReference>
<evidence type="ECO:0000256" key="10">
    <source>
        <dbReference type="ARBA" id="ARBA00022694"/>
    </source>
</evidence>
<dbReference type="EC" id="2.3.1.231" evidence="4"/>
<evidence type="ECO:0000313" key="14">
    <source>
        <dbReference type="EMBL" id="KAJ1911148.1"/>
    </source>
</evidence>
<gene>
    <name evidence="14" type="primary">LCMT2_2</name>
    <name evidence="14" type="ORF">IWQ60_010278</name>
</gene>
<comment type="catalytic activity">
    <reaction evidence="1">
        <text>7-[(3S)-3-amino-3-carboxypropyl]wyosine(37) in tRNA(Phe) + S-adenosyl-L-methionine = 7-[(3S)-(3-amino-3-methoxycarbonyl)propyl]wyosine(37) in tRNA(Phe) + S-adenosyl-L-homocysteine</text>
        <dbReference type="Rhea" id="RHEA:36903"/>
        <dbReference type="Rhea" id="RHEA-COMP:10379"/>
        <dbReference type="Rhea" id="RHEA-COMP:11844"/>
        <dbReference type="ChEBI" id="CHEBI:57856"/>
        <dbReference type="ChEBI" id="CHEBI:59789"/>
        <dbReference type="ChEBI" id="CHEBI:73543"/>
        <dbReference type="ChEBI" id="CHEBI:74275"/>
        <dbReference type="EC" id="2.1.1.290"/>
    </reaction>
</comment>
<comment type="similarity">
    <text evidence="3">Belongs to the methyltransferase superfamily. LCMT family.</text>
</comment>
<keyword evidence="10" id="KW-0819">tRNA processing</keyword>
<dbReference type="GO" id="GO:0031591">
    <property type="term" value="P:wybutosine biosynthetic process"/>
    <property type="evidence" value="ECO:0007669"/>
    <property type="project" value="TreeGrafter"/>
</dbReference>
<dbReference type="GO" id="GO:0008175">
    <property type="term" value="F:tRNA methyltransferase activity"/>
    <property type="evidence" value="ECO:0007669"/>
    <property type="project" value="TreeGrafter"/>
</dbReference>
<evidence type="ECO:0000256" key="5">
    <source>
        <dbReference type="ARBA" id="ARBA00012779"/>
    </source>
</evidence>
<evidence type="ECO:0000256" key="3">
    <source>
        <dbReference type="ARBA" id="ARBA00010703"/>
    </source>
</evidence>
<protein>
    <recommendedName>
        <fullName evidence="6">tRNA wybutosine-synthesizing protein 4</fullName>
        <ecNumber evidence="5">2.1.1.290</ecNumber>
        <ecNumber evidence="4">2.3.1.231</ecNumber>
    </recommendedName>
    <alternativeName>
        <fullName evidence="12">tRNA(Phe) (7-(3-amino-3-(methoxycarbonyl)propyl)wyosine(37)-N)-methoxycarbonyltransferase</fullName>
    </alternativeName>
    <alternativeName>
        <fullName evidence="11">tRNA(Phe) (7-(3-amino-3-carboxypropyl)wyosine(37)-O)-methyltransferase</fullName>
    </alternativeName>
</protein>
<dbReference type="GO" id="GO:0030488">
    <property type="term" value="P:tRNA methylation"/>
    <property type="evidence" value="ECO:0007669"/>
    <property type="project" value="TreeGrafter"/>
</dbReference>
<dbReference type="InterPro" id="IPR015915">
    <property type="entry name" value="Kelch-typ_b-propeller"/>
</dbReference>
<dbReference type="OrthoDB" id="47172at2759"/>
<reference evidence="14" key="1">
    <citation type="submission" date="2022-07" db="EMBL/GenBank/DDBJ databases">
        <title>Phylogenomic reconstructions and comparative analyses of Kickxellomycotina fungi.</title>
        <authorList>
            <person name="Reynolds N.K."/>
            <person name="Stajich J.E."/>
            <person name="Barry K."/>
            <person name="Grigoriev I.V."/>
            <person name="Crous P."/>
            <person name="Smith M.E."/>
        </authorList>
    </citation>
    <scope>NUCLEOTIDE SEQUENCE</scope>
    <source>
        <strain evidence="14">RSA 861</strain>
    </source>
</reference>
<evidence type="ECO:0000256" key="7">
    <source>
        <dbReference type="ARBA" id="ARBA00022603"/>
    </source>
</evidence>
<dbReference type="PANTHER" id="PTHR46529">
    <property type="entry name" value="TRNA WYBUTOSINE-SYNTHESIZING PROTEIN 4"/>
    <property type="match status" value="1"/>
</dbReference>
<sequence length="752" mass="82278">MPSSKAVISDLAVQGTNDNSIVSKRSADLVGYFREEQYLKNVVRKRARRAPLINVAYFARSLVMDYFVSRFLRTPMRTLPNRPPAAPACTAPSNESCNSAEPTRVVVLLGCGFDPTYFRLKVRGIPSAYTVVDIDFPDLVKRKSALIRSDPELTAALAPSQPQYLPSGDIRADDYHLIGCDLKQVDVLTPIFQRLGITAANPILFISEVALVYMDPVDADAVIRWAAKFPLGQFVMYEQTVPTSHPTAFSATMVAHFDKMRSPLKCLRQFPTLPMHEARFADCGWQHSAARSLADFWDGTLIAADRRSLFTVEPFDEWEEWHMNAAHYFVLHAINHPEGEGKEGGLALLHRARAATSDPTPQYNHPGEVPSATIESEVARFQGAVWRHHPAAETGIQRWGHASAVLSAGHPSPTLLTFGGYGTAVPTGRAGRQVHQRLGHIVANRGPDWASHLTMTPSADTDGSVPPSPRIYHRFDHLSSTQAVLFGGRAGPLRAMGDVHLLTVKEGMTTWTRLHPGNTATNGDATGVVPAPRYRHASCVIPTDGVTDRPQLLVHGGCGAQSNVLDDLWLFDPTEARWRALFLSPSATSGPGPRHSHTLTYVSGEVWLIGGLTADGTILDDVYRLDLASWSWTSVAASSPIPFAGRYGHCASPLPWQPRIILMAGGISKDYMLEWSAQFMLFDTMARKWYSLPVAPLPRGDWWMLAGFSMVWTPVAGGAGPAHRLVLVGGGATCLSFGSHLNDGALQLELPW</sequence>
<evidence type="ECO:0000256" key="13">
    <source>
        <dbReference type="ARBA" id="ARBA00049250"/>
    </source>
</evidence>
<evidence type="ECO:0000256" key="11">
    <source>
        <dbReference type="ARBA" id="ARBA00029750"/>
    </source>
</evidence>
<keyword evidence="15" id="KW-1185">Reference proteome</keyword>
<evidence type="ECO:0000256" key="2">
    <source>
        <dbReference type="ARBA" id="ARBA00004797"/>
    </source>
</evidence>
<evidence type="ECO:0000256" key="6">
    <source>
        <dbReference type="ARBA" id="ARBA00018045"/>
    </source>
</evidence>
<keyword evidence="7 14" id="KW-0489">Methyltransferase</keyword>
<dbReference type="SUPFAM" id="SSF53335">
    <property type="entry name" value="S-adenosyl-L-methionine-dependent methyltransferases"/>
    <property type="match status" value="1"/>
</dbReference>
<dbReference type="InterPro" id="IPR029063">
    <property type="entry name" value="SAM-dependent_MTases_sf"/>
</dbReference>
<proteinExistence type="inferred from homology"/>
<dbReference type="Proteomes" id="UP001150569">
    <property type="component" value="Unassembled WGS sequence"/>
</dbReference>
<accession>A0A9W7ZK91</accession>
<comment type="caution">
    <text evidence="14">The sequence shown here is derived from an EMBL/GenBank/DDBJ whole genome shotgun (WGS) entry which is preliminary data.</text>
</comment>
<dbReference type="SUPFAM" id="SSF117281">
    <property type="entry name" value="Kelch motif"/>
    <property type="match status" value="1"/>
</dbReference>
<dbReference type="Gene3D" id="2.120.10.80">
    <property type="entry name" value="Kelch-type beta propeller"/>
    <property type="match status" value="1"/>
</dbReference>
<evidence type="ECO:0000256" key="9">
    <source>
        <dbReference type="ARBA" id="ARBA00022691"/>
    </source>
</evidence>
<evidence type="ECO:0000313" key="15">
    <source>
        <dbReference type="Proteomes" id="UP001150569"/>
    </source>
</evidence>
<evidence type="ECO:0000256" key="12">
    <source>
        <dbReference type="ARBA" id="ARBA00030847"/>
    </source>
</evidence>
<organism evidence="14 15">
    <name type="scientific">Tieghemiomyces parasiticus</name>
    <dbReference type="NCBI Taxonomy" id="78921"/>
    <lineage>
        <taxon>Eukaryota</taxon>
        <taxon>Fungi</taxon>
        <taxon>Fungi incertae sedis</taxon>
        <taxon>Zoopagomycota</taxon>
        <taxon>Kickxellomycotina</taxon>
        <taxon>Dimargaritomycetes</taxon>
        <taxon>Dimargaritales</taxon>
        <taxon>Dimargaritaceae</taxon>
        <taxon>Tieghemiomyces</taxon>
    </lineage>
</organism>
<dbReference type="Pfam" id="PF13418">
    <property type="entry name" value="Beta-prop_TYW4"/>
    <property type="match status" value="1"/>
</dbReference>
<comment type="catalytic activity">
    <reaction evidence="13">
        <text>7-[(3S)-(3-amino-3-methoxycarbonyl)propyl]wyosine(37) in tRNA(Phe) + S-adenosyl-L-methionine + CO2 = wybutosine(37) in tRNA(Phe) + S-adenosyl-L-homocysteine + 2 H(+)</text>
        <dbReference type="Rhea" id="RHEA:37119"/>
        <dbReference type="Rhea" id="RHEA-COMP:11844"/>
        <dbReference type="Rhea" id="RHEA-COMP:11847"/>
        <dbReference type="ChEBI" id="CHEBI:15378"/>
        <dbReference type="ChEBI" id="CHEBI:16526"/>
        <dbReference type="ChEBI" id="CHEBI:57856"/>
        <dbReference type="ChEBI" id="CHEBI:59789"/>
        <dbReference type="ChEBI" id="CHEBI:73544"/>
        <dbReference type="ChEBI" id="CHEBI:74275"/>
        <dbReference type="EC" id="2.3.1.231"/>
    </reaction>
</comment>
<evidence type="ECO:0000256" key="1">
    <source>
        <dbReference type="ARBA" id="ARBA00001806"/>
    </source>
</evidence>
<dbReference type="InterPro" id="IPR007213">
    <property type="entry name" value="Ppm1/Ppm2/Tcmp"/>
</dbReference>
<dbReference type="EMBL" id="JANBPT010000963">
    <property type="protein sequence ID" value="KAJ1911148.1"/>
    <property type="molecule type" value="Genomic_DNA"/>
</dbReference>
<evidence type="ECO:0000256" key="8">
    <source>
        <dbReference type="ARBA" id="ARBA00022679"/>
    </source>
</evidence>
<dbReference type="PANTHER" id="PTHR46529:SF1">
    <property type="entry name" value="TRNA WYBUTOSINE-SYNTHESIZING PROTEIN 4"/>
    <property type="match status" value="1"/>
</dbReference>
<dbReference type="AlphaFoldDB" id="A0A9W7ZK91"/>
<name>A0A9W7ZK91_9FUNG</name>
<evidence type="ECO:0000256" key="4">
    <source>
        <dbReference type="ARBA" id="ARBA00012155"/>
    </source>
</evidence>
<dbReference type="Pfam" id="PF04072">
    <property type="entry name" value="LCM"/>
    <property type="match status" value="1"/>
</dbReference>
<comment type="pathway">
    <text evidence="2">tRNA modification; wybutosine-tRNA(Phe) biosynthesis.</text>
</comment>
<keyword evidence="8" id="KW-0808">Transferase</keyword>
<keyword evidence="9" id="KW-0949">S-adenosyl-L-methionine</keyword>
<dbReference type="EC" id="2.1.1.290" evidence="5"/>